<dbReference type="Proteomes" id="UP000199541">
    <property type="component" value="Unassembled WGS sequence"/>
</dbReference>
<reference evidence="1" key="1">
    <citation type="journal article" date="2014" name="Int. J. Syst. Evol. Microbiol.">
        <title>Complete genome sequence of Corynebacterium casei LMG S-19264T (=DSM 44701T), isolated from a smear-ripened cheese.</title>
        <authorList>
            <consortium name="US DOE Joint Genome Institute (JGI-PGF)"/>
            <person name="Walter F."/>
            <person name="Albersmeier A."/>
            <person name="Kalinowski J."/>
            <person name="Ruckert C."/>
        </authorList>
    </citation>
    <scope>NUCLEOTIDE SEQUENCE</scope>
    <source>
        <strain evidence="1">CGMCC 1.10859</strain>
    </source>
</reference>
<reference evidence="2 3" key="2">
    <citation type="submission" date="2016-10" db="EMBL/GenBank/DDBJ databases">
        <authorList>
            <person name="Varghese N."/>
            <person name="Submissions S."/>
        </authorList>
    </citation>
    <scope>NUCLEOTIDE SEQUENCE [LARGE SCALE GENOMIC DNA]</scope>
    <source>
        <strain evidence="2 3">DSM 24802</strain>
    </source>
</reference>
<sequence>MLFRFPRVLLARWLALHARRRSMSFLLSRTDDRLIEDIGLTREDLRHLLGTARRAPPAACERAARRPALCRK</sequence>
<keyword evidence="3" id="KW-1185">Reference proteome</keyword>
<dbReference type="Proteomes" id="UP000634647">
    <property type="component" value="Unassembled WGS sequence"/>
</dbReference>
<evidence type="ECO:0000313" key="1">
    <source>
        <dbReference type="EMBL" id="GHE05574.1"/>
    </source>
</evidence>
<organism evidence="1 4">
    <name type="scientific">Allgaiera indica</name>
    <dbReference type="NCBI Taxonomy" id="765699"/>
    <lineage>
        <taxon>Bacteria</taxon>
        <taxon>Pseudomonadati</taxon>
        <taxon>Pseudomonadota</taxon>
        <taxon>Alphaproteobacteria</taxon>
        <taxon>Rhodobacterales</taxon>
        <taxon>Paracoccaceae</taxon>
        <taxon>Allgaiera</taxon>
    </lineage>
</organism>
<evidence type="ECO:0000313" key="4">
    <source>
        <dbReference type="Proteomes" id="UP000634647"/>
    </source>
</evidence>
<evidence type="ECO:0000313" key="3">
    <source>
        <dbReference type="Proteomes" id="UP000199541"/>
    </source>
</evidence>
<evidence type="ECO:0008006" key="5">
    <source>
        <dbReference type="Google" id="ProtNLM"/>
    </source>
</evidence>
<name>A0AAN4UUH2_9RHOB</name>
<reference evidence="1" key="3">
    <citation type="submission" date="2023-06" db="EMBL/GenBank/DDBJ databases">
        <authorList>
            <person name="Sun Q."/>
            <person name="Zhou Y."/>
        </authorList>
    </citation>
    <scope>NUCLEOTIDE SEQUENCE</scope>
    <source>
        <strain evidence="1">CGMCC 1.10859</strain>
    </source>
</reference>
<evidence type="ECO:0000313" key="2">
    <source>
        <dbReference type="EMBL" id="SDX77374.1"/>
    </source>
</evidence>
<protein>
    <recommendedName>
        <fullName evidence="5">DUF1127 domain-containing protein</fullName>
    </recommendedName>
</protein>
<gene>
    <name evidence="1" type="ORF">GCM10008024_36920</name>
    <name evidence="2" type="ORF">SAMN05444006_1292</name>
</gene>
<accession>A0AAN4UUH2</accession>
<comment type="caution">
    <text evidence="1">The sequence shown here is derived from an EMBL/GenBank/DDBJ whole genome shotgun (WGS) entry which is preliminary data.</text>
</comment>
<proteinExistence type="predicted"/>
<dbReference type="EMBL" id="FNOB01000029">
    <property type="protein sequence ID" value="SDX77374.1"/>
    <property type="molecule type" value="Genomic_DNA"/>
</dbReference>
<dbReference type="EMBL" id="BNAB01000026">
    <property type="protein sequence ID" value="GHE05574.1"/>
    <property type="molecule type" value="Genomic_DNA"/>
</dbReference>
<dbReference type="RefSeq" id="WP_035839060.1">
    <property type="nucleotide sequence ID" value="NZ_BNAB01000026.1"/>
</dbReference>
<dbReference type="AlphaFoldDB" id="A0AAN4UUH2"/>